<comment type="similarity">
    <text evidence="2">Belongs to the synaptophysin/synaptobrevin family.</text>
</comment>
<keyword evidence="6" id="KW-0325">Glycoprotein</keyword>
<evidence type="ECO:0000259" key="10">
    <source>
        <dbReference type="PROSITE" id="PS51225"/>
    </source>
</evidence>
<evidence type="ECO:0000256" key="4">
    <source>
        <dbReference type="ARBA" id="ARBA00022989"/>
    </source>
</evidence>
<evidence type="ECO:0000256" key="1">
    <source>
        <dbReference type="ARBA" id="ARBA00004141"/>
    </source>
</evidence>
<evidence type="ECO:0000256" key="5">
    <source>
        <dbReference type="ARBA" id="ARBA00023136"/>
    </source>
</evidence>
<feature type="compositionally biased region" description="Gly residues" evidence="8">
    <location>
        <begin position="238"/>
        <end position="248"/>
    </location>
</feature>
<evidence type="ECO:0000256" key="9">
    <source>
        <dbReference type="SAM" id="Phobius"/>
    </source>
</evidence>
<evidence type="ECO:0000256" key="3">
    <source>
        <dbReference type="ARBA" id="ARBA00022692"/>
    </source>
</evidence>
<feature type="transmembrane region" description="Helical" evidence="9">
    <location>
        <begin position="170"/>
        <end position="188"/>
    </location>
</feature>
<evidence type="ECO:0000256" key="2">
    <source>
        <dbReference type="ARBA" id="ARBA00006476"/>
    </source>
</evidence>
<feature type="transmembrane region" description="Helical" evidence="9">
    <location>
        <begin position="106"/>
        <end position="126"/>
    </location>
</feature>
<proteinExistence type="inferred from homology"/>
<reference evidence="11" key="1">
    <citation type="submission" date="2025-08" db="UniProtKB">
        <authorList>
            <consortium name="Ensembl"/>
        </authorList>
    </citation>
    <scope>IDENTIFICATION</scope>
</reference>
<reference evidence="11" key="2">
    <citation type="submission" date="2025-09" db="UniProtKB">
        <authorList>
            <consortium name="Ensembl"/>
        </authorList>
    </citation>
    <scope>IDENTIFICATION</scope>
</reference>
<evidence type="ECO:0000256" key="6">
    <source>
        <dbReference type="ARBA" id="ARBA00023180"/>
    </source>
</evidence>
<feature type="transmembrane region" description="Helical" evidence="9">
    <location>
        <begin position="71"/>
        <end position="94"/>
    </location>
</feature>
<accession>A0A673HF57</accession>
<evidence type="ECO:0000313" key="11">
    <source>
        <dbReference type="Ensembl" id="ENSSRHP00000024258.1"/>
    </source>
</evidence>
<keyword evidence="12" id="KW-1185">Reference proteome</keyword>
<keyword evidence="3 7" id="KW-0812">Transmembrane</keyword>
<dbReference type="InterPro" id="IPR008253">
    <property type="entry name" value="Marvel"/>
</dbReference>
<dbReference type="GO" id="GO:0048786">
    <property type="term" value="C:presynaptic active zone"/>
    <property type="evidence" value="ECO:0007669"/>
    <property type="project" value="TreeGrafter"/>
</dbReference>
<dbReference type="Proteomes" id="UP000472270">
    <property type="component" value="Unassembled WGS sequence"/>
</dbReference>
<name>A0A673HF57_9TELE</name>
<dbReference type="AlphaFoldDB" id="A0A673HF57"/>
<evidence type="ECO:0000313" key="12">
    <source>
        <dbReference type="Proteomes" id="UP000472270"/>
    </source>
</evidence>
<dbReference type="PANTHER" id="PTHR10306:SF32">
    <property type="entry name" value="SYNAPTOPHYSIN B"/>
    <property type="match status" value="1"/>
</dbReference>
<dbReference type="Pfam" id="PF01284">
    <property type="entry name" value="MARVEL"/>
    <property type="match status" value="1"/>
</dbReference>
<comment type="subcellular location">
    <subcellularLocation>
        <location evidence="1">Membrane</location>
        <topology evidence="1">Multi-pass membrane protein</topology>
    </subcellularLocation>
</comment>
<dbReference type="InterPro" id="IPR001285">
    <property type="entry name" value="Synaptophysin/porin"/>
</dbReference>
<feature type="transmembrane region" description="Helical" evidence="9">
    <location>
        <begin position="12"/>
        <end position="38"/>
    </location>
</feature>
<feature type="domain" description="MARVEL" evidence="10">
    <location>
        <begin position="8"/>
        <end position="192"/>
    </location>
</feature>
<dbReference type="PROSITE" id="PS51225">
    <property type="entry name" value="MARVEL"/>
    <property type="match status" value="1"/>
</dbReference>
<dbReference type="Ensembl" id="ENSSRHT00000024987.1">
    <property type="protein sequence ID" value="ENSSRHP00000024258.1"/>
    <property type="gene ID" value="ENSSRHG00000012757.1"/>
</dbReference>
<evidence type="ECO:0000256" key="7">
    <source>
        <dbReference type="PROSITE-ProRule" id="PRU00581"/>
    </source>
</evidence>
<dbReference type="PANTHER" id="PTHR10306">
    <property type="entry name" value="SYNAPTOPHYSIN"/>
    <property type="match status" value="1"/>
</dbReference>
<keyword evidence="5 7" id="KW-0472">Membrane</keyword>
<dbReference type="GO" id="GO:0030672">
    <property type="term" value="C:synaptic vesicle membrane"/>
    <property type="evidence" value="ECO:0007669"/>
    <property type="project" value="TreeGrafter"/>
</dbReference>
<protein>
    <submittedName>
        <fullName evidence="11">Synaptophysin b</fullName>
    </submittedName>
</protein>
<sequence>HTIVNLYIVIPYLLVLLIFLFFFDYLYFCSVAVILVFFHRLHQVWFDAPTCKGPEPERLFLEGDNSSSAEFFVTIGVFSFLYSMAAISVYIFLLEKYREGNRGAQADFVVTAIFTFMWLVSSSAWAKGLSDVKRATDPDEIIDLIPACDHEENRCKEIHEPVVSGLNTSVAFGFCNVVLWAGNLWFVLKETGWLAAFAGTYMPSGEKQPAPDSSGQEGYGQDPYASSQIGYQPDYSQQGGGYEGGGYNQYGQGEPTSFSNEM</sequence>
<feature type="region of interest" description="Disordered" evidence="8">
    <location>
        <begin position="205"/>
        <end position="262"/>
    </location>
</feature>
<evidence type="ECO:0000256" key="8">
    <source>
        <dbReference type="SAM" id="MobiDB-lite"/>
    </source>
</evidence>
<organism evidence="11 12">
    <name type="scientific">Sinocyclocheilus rhinocerous</name>
    <dbReference type="NCBI Taxonomy" id="307959"/>
    <lineage>
        <taxon>Eukaryota</taxon>
        <taxon>Metazoa</taxon>
        <taxon>Chordata</taxon>
        <taxon>Craniata</taxon>
        <taxon>Vertebrata</taxon>
        <taxon>Euteleostomi</taxon>
        <taxon>Actinopterygii</taxon>
        <taxon>Neopterygii</taxon>
        <taxon>Teleostei</taxon>
        <taxon>Ostariophysi</taxon>
        <taxon>Cypriniformes</taxon>
        <taxon>Cyprinidae</taxon>
        <taxon>Cyprininae</taxon>
        <taxon>Sinocyclocheilus</taxon>
    </lineage>
</organism>
<dbReference type="PRINTS" id="PR00220">
    <property type="entry name" value="SYNAPTOPHYSN"/>
</dbReference>
<keyword evidence="4 9" id="KW-1133">Transmembrane helix</keyword>